<protein>
    <submittedName>
        <fullName evidence="1">Uncharacterized protein</fullName>
    </submittedName>
</protein>
<comment type="caution">
    <text evidence="1">The sequence shown here is derived from an EMBL/GenBank/DDBJ whole genome shotgun (WGS) entry which is preliminary data.</text>
</comment>
<accession>A0A6A4LTD7</accession>
<sequence>MLPSPENALFDASQYSFFGQDAMEEVELGGMEEEENEIPVTGYGDDEYRLFDREGDLSRLSSSMKKEKGEKYLWWIMDVDGGKNNIDLAIGLWGPITWEELVVASSPLKVLHLWDLGERFLILRVVKREVGACEGLPYYVVVELLKKEERFLILRVVGAYEELPYYVVVEVRALEFLAMRIAREGQITDVSADVVLEAMIHGSVIFGRDVQTTAISFLVNSETAGYVVFMGSDGSVTGSLSDIDDLTSTFAKLNRVVTGPRHPGVIGDRGSGSISRESKFICCILLCGVRAG</sequence>
<dbReference type="AlphaFoldDB" id="A0A6A4LTD7"/>
<dbReference type="OrthoDB" id="1727287at2759"/>
<keyword evidence="2" id="KW-1185">Reference proteome</keyword>
<dbReference type="EMBL" id="QEFC01000338">
    <property type="protein sequence ID" value="KAE9464266.1"/>
    <property type="molecule type" value="Genomic_DNA"/>
</dbReference>
<evidence type="ECO:0000313" key="1">
    <source>
        <dbReference type="EMBL" id="KAE9464266.1"/>
    </source>
</evidence>
<reference evidence="1 2" key="1">
    <citation type="journal article" date="2019" name="Genome Biol. Evol.">
        <title>The Rhododendron genome and chromosomal organization provide insight into shared whole-genome duplications across the heath family (Ericaceae).</title>
        <authorList>
            <person name="Soza V.L."/>
            <person name="Lindsley D."/>
            <person name="Waalkes A."/>
            <person name="Ramage E."/>
            <person name="Patwardhan R.P."/>
            <person name="Burton J.N."/>
            <person name="Adey A."/>
            <person name="Kumar A."/>
            <person name="Qiu R."/>
            <person name="Shendure J."/>
            <person name="Hall B."/>
        </authorList>
    </citation>
    <scope>NUCLEOTIDE SEQUENCE [LARGE SCALE GENOMIC DNA]</scope>
    <source>
        <strain evidence="1">RSF 1966-606</strain>
    </source>
</reference>
<feature type="non-terminal residue" evidence="1">
    <location>
        <position position="1"/>
    </location>
</feature>
<gene>
    <name evidence="1" type="ORF">C3L33_03828</name>
</gene>
<dbReference type="Proteomes" id="UP000428333">
    <property type="component" value="Linkage Group LG02"/>
</dbReference>
<organism evidence="1 2">
    <name type="scientific">Rhododendron williamsianum</name>
    <dbReference type="NCBI Taxonomy" id="262921"/>
    <lineage>
        <taxon>Eukaryota</taxon>
        <taxon>Viridiplantae</taxon>
        <taxon>Streptophyta</taxon>
        <taxon>Embryophyta</taxon>
        <taxon>Tracheophyta</taxon>
        <taxon>Spermatophyta</taxon>
        <taxon>Magnoliopsida</taxon>
        <taxon>eudicotyledons</taxon>
        <taxon>Gunneridae</taxon>
        <taxon>Pentapetalae</taxon>
        <taxon>asterids</taxon>
        <taxon>Ericales</taxon>
        <taxon>Ericaceae</taxon>
        <taxon>Ericoideae</taxon>
        <taxon>Rhodoreae</taxon>
        <taxon>Rhododendron</taxon>
    </lineage>
</organism>
<evidence type="ECO:0000313" key="2">
    <source>
        <dbReference type="Proteomes" id="UP000428333"/>
    </source>
</evidence>
<proteinExistence type="predicted"/>
<name>A0A6A4LTD7_9ERIC</name>